<sequence>MNENINNITGKRLKELRESAGLTMQEEADVLNKTFNLQITRGMMSRWESGKAQPSNIFLSAYARYHNMDLNYIIGLTDVKKNLEEKYTLEEVSIENNINERESNLLEKFRALPEARKLKIEARIEAEYDIVMENEQESRQKA</sequence>
<accession>A0ABN0EJK0</accession>
<evidence type="ECO:0000313" key="3">
    <source>
        <dbReference type="Proteomes" id="UP000005963"/>
    </source>
</evidence>
<dbReference type="SUPFAM" id="SSF47413">
    <property type="entry name" value="lambda repressor-like DNA-binding domains"/>
    <property type="match status" value="1"/>
</dbReference>
<comment type="caution">
    <text evidence="2">The sequence shown here is derived from an EMBL/GenBank/DDBJ whole genome shotgun (WGS) entry which is preliminary data.</text>
</comment>
<dbReference type="SMART" id="SM00530">
    <property type="entry name" value="HTH_XRE"/>
    <property type="match status" value="1"/>
</dbReference>
<organism evidence="2 3">
    <name type="scientific">Megamonas funiformis YIT 11815</name>
    <dbReference type="NCBI Taxonomy" id="742816"/>
    <lineage>
        <taxon>Bacteria</taxon>
        <taxon>Bacillati</taxon>
        <taxon>Bacillota</taxon>
        <taxon>Negativicutes</taxon>
        <taxon>Selenomonadales</taxon>
        <taxon>Selenomonadaceae</taxon>
        <taxon>Megamonas</taxon>
    </lineage>
</organism>
<evidence type="ECO:0000259" key="1">
    <source>
        <dbReference type="PROSITE" id="PS50943"/>
    </source>
</evidence>
<dbReference type="CDD" id="cd00093">
    <property type="entry name" value="HTH_XRE"/>
    <property type="match status" value="1"/>
</dbReference>
<keyword evidence="3" id="KW-1185">Reference proteome</keyword>
<dbReference type="InterPro" id="IPR001387">
    <property type="entry name" value="Cro/C1-type_HTH"/>
</dbReference>
<dbReference type="Proteomes" id="UP000005963">
    <property type="component" value="Unassembled WGS sequence"/>
</dbReference>
<reference evidence="2 3" key="1">
    <citation type="submission" date="2012-01" db="EMBL/GenBank/DDBJ databases">
        <title>The Genome Sequence of Megamonas funiformis YIT 11815.</title>
        <authorList>
            <consortium name="The Broad Institute Genome Sequencing Platform"/>
            <person name="Earl A."/>
            <person name="Ward D."/>
            <person name="Feldgarden M."/>
            <person name="Gevers D."/>
            <person name="Morotomi M."/>
            <person name="Young S.K."/>
            <person name="Zeng Q."/>
            <person name="Gargeya S."/>
            <person name="Fitzgerald M."/>
            <person name="Haas B."/>
            <person name="Abouelleil A."/>
            <person name="Alvarado L."/>
            <person name="Arachchi H.M."/>
            <person name="Berlin A."/>
            <person name="Chapman S.B."/>
            <person name="Gearin G."/>
            <person name="Goldberg J."/>
            <person name="Griggs A."/>
            <person name="Gujja S."/>
            <person name="Hansen M."/>
            <person name="Heiman D."/>
            <person name="Howarth C."/>
            <person name="Larimer J."/>
            <person name="Lui A."/>
            <person name="MacDonald P.J.P."/>
            <person name="McCowen C."/>
            <person name="Montmayeur A."/>
            <person name="Murphy C."/>
            <person name="Neiman D."/>
            <person name="Pearson M."/>
            <person name="Priest M."/>
            <person name="Roberts A."/>
            <person name="Saif S."/>
            <person name="Shea T."/>
            <person name="Sisk P."/>
            <person name="Stolte C."/>
            <person name="Sykes S."/>
            <person name="Wortman J."/>
            <person name="Nusbaum C."/>
            <person name="Birren B."/>
        </authorList>
    </citation>
    <scope>NUCLEOTIDE SEQUENCE [LARGE SCALE GENOMIC DNA]</scope>
    <source>
        <strain evidence="2 3">YIT 11815</strain>
    </source>
</reference>
<dbReference type="RefSeq" id="WP_008538268.1">
    <property type="nucleotide sequence ID" value="NZ_JH601090.1"/>
</dbReference>
<dbReference type="Pfam" id="PF01381">
    <property type="entry name" value="HTH_3"/>
    <property type="match status" value="1"/>
</dbReference>
<dbReference type="PROSITE" id="PS50943">
    <property type="entry name" value="HTH_CROC1"/>
    <property type="match status" value="1"/>
</dbReference>
<name>A0ABN0EJK0_9FIRM</name>
<proteinExistence type="predicted"/>
<evidence type="ECO:0000313" key="2">
    <source>
        <dbReference type="EMBL" id="EHR37684.1"/>
    </source>
</evidence>
<protein>
    <recommendedName>
        <fullName evidence="1">HTH cro/C1-type domain-containing protein</fullName>
    </recommendedName>
</protein>
<feature type="domain" description="HTH cro/C1-type" evidence="1">
    <location>
        <begin position="13"/>
        <end position="73"/>
    </location>
</feature>
<dbReference type="EMBL" id="ADMB01000047">
    <property type="protein sequence ID" value="EHR37684.1"/>
    <property type="molecule type" value="Genomic_DNA"/>
</dbReference>
<dbReference type="Gene3D" id="1.10.260.40">
    <property type="entry name" value="lambda repressor-like DNA-binding domains"/>
    <property type="match status" value="1"/>
</dbReference>
<gene>
    <name evidence="2" type="ORF">HMPREF9454_00988</name>
</gene>
<dbReference type="InterPro" id="IPR010982">
    <property type="entry name" value="Lambda_DNA-bd_dom_sf"/>
</dbReference>